<dbReference type="EMBL" id="JBBKAI010000002">
    <property type="protein sequence ID" value="MEJ8659103.1"/>
    <property type="molecule type" value="Genomic_DNA"/>
</dbReference>
<sequence length="84" mass="9522">MAYKPGPWVMYAAPEGDGCECCDPFTGADVRAFLEELCSSLSSSSARELRTLLKPLDERFLARTLNDPFASPRDPWWRRRLEAP</sequence>
<organism evidence="1 2">
    <name type="scientific">Streptomyces pratisoli</name>
    <dbReference type="NCBI Taxonomy" id="3139917"/>
    <lineage>
        <taxon>Bacteria</taxon>
        <taxon>Bacillati</taxon>
        <taxon>Actinomycetota</taxon>
        <taxon>Actinomycetes</taxon>
        <taxon>Kitasatosporales</taxon>
        <taxon>Streptomycetaceae</taxon>
        <taxon>Streptomyces</taxon>
    </lineage>
</organism>
<name>A0ACC6QLI6_9ACTN</name>
<keyword evidence="2" id="KW-1185">Reference proteome</keyword>
<comment type="caution">
    <text evidence="1">The sequence shown here is derived from an EMBL/GenBank/DDBJ whole genome shotgun (WGS) entry which is preliminary data.</text>
</comment>
<evidence type="ECO:0000313" key="2">
    <source>
        <dbReference type="Proteomes" id="UP001375539"/>
    </source>
</evidence>
<protein>
    <submittedName>
        <fullName evidence="1">Uncharacterized protein</fullName>
    </submittedName>
</protein>
<dbReference type="Proteomes" id="UP001375539">
    <property type="component" value="Unassembled WGS sequence"/>
</dbReference>
<proteinExistence type="predicted"/>
<evidence type="ECO:0000313" key="1">
    <source>
        <dbReference type="EMBL" id="MEJ8659103.1"/>
    </source>
</evidence>
<accession>A0ACC6QLI6</accession>
<gene>
    <name evidence="1" type="ORF">WKI58_21735</name>
</gene>
<reference evidence="1" key="1">
    <citation type="submission" date="2024-03" db="EMBL/GenBank/DDBJ databases">
        <title>Novel Streptomyces species of biotechnological and ecological value are a feature of Machair soil.</title>
        <authorList>
            <person name="Prole J.R."/>
            <person name="Goodfellow M."/>
            <person name="Allenby N."/>
            <person name="Ward A.C."/>
        </authorList>
    </citation>
    <scope>NUCLEOTIDE SEQUENCE</scope>
    <source>
        <strain evidence="1">MS1.AVA.4</strain>
    </source>
</reference>